<evidence type="ECO:0000313" key="4">
    <source>
        <dbReference type="EMBL" id="RCV55661.1"/>
    </source>
</evidence>
<evidence type="ECO:0000256" key="2">
    <source>
        <dbReference type="SAM" id="SignalP"/>
    </source>
</evidence>
<accession>A0A368T2X1</accession>
<sequence>MPHTGRCLTGPPGRRRTPSRLVRALALALGLALAVGPAAPAHAVPARPAAEAAGDPARADTVVCGSELHPALAKRLGARIASVVGSRDGAVAVGVSAFGGDLLCGYRATREFDAASVGKVVVLGALLRTTMDQGRPLTREEHRLATAMITVSDNDATVRLRDELGRARIQRFLDRAGLTRTRLDPGDAVGLMRITALDQLRLLRTLTEGDGVLGAPQRGYARRLMASVAEDQRWGVPAGAPPGARVYVKNGWLPHGDTDVWRVNSVGAFDGTPAGPYRLVVLTDGNAGMRYGIDTVQAVARTVHTTLNTPDAPELGATRPRSADQAR</sequence>
<comment type="caution">
    <text evidence="4">The sequence shown here is derived from an EMBL/GenBank/DDBJ whole genome shotgun (WGS) entry which is preliminary data.</text>
</comment>
<dbReference type="GO" id="GO:0046677">
    <property type="term" value="P:response to antibiotic"/>
    <property type="evidence" value="ECO:0007669"/>
    <property type="project" value="InterPro"/>
</dbReference>
<dbReference type="PANTHER" id="PTHR35333">
    <property type="entry name" value="BETA-LACTAMASE"/>
    <property type="match status" value="1"/>
</dbReference>
<protein>
    <recommendedName>
        <fullName evidence="3">Beta-lactamase class A catalytic domain-containing protein</fullName>
    </recommendedName>
</protein>
<dbReference type="Proteomes" id="UP000253318">
    <property type="component" value="Unassembled WGS sequence"/>
</dbReference>
<gene>
    <name evidence="4" type="ORF">DEF24_17650</name>
</gene>
<dbReference type="SUPFAM" id="SSF56601">
    <property type="entry name" value="beta-lactamase/transpeptidase-like"/>
    <property type="match status" value="1"/>
</dbReference>
<dbReference type="Pfam" id="PF13354">
    <property type="entry name" value="Beta-lactamase2"/>
    <property type="match status" value="1"/>
</dbReference>
<dbReference type="PANTHER" id="PTHR35333:SF3">
    <property type="entry name" value="BETA-LACTAMASE-TYPE TRANSPEPTIDASE FOLD CONTAINING PROTEIN"/>
    <property type="match status" value="1"/>
</dbReference>
<feature type="chain" id="PRO_5016653255" description="Beta-lactamase class A catalytic domain-containing protein" evidence="2">
    <location>
        <begin position="44"/>
        <end position="327"/>
    </location>
</feature>
<dbReference type="GO" id="GO:0030655">
    <property type="term" value="P:beta-lactam antibiotic catabolic process"/>
    <property type="evidence" value="ECO:0007669"/>
    <property type="project" value="InterPro"/>
</dbReference>
<evidence type="ECO:0000259" key="3">
    <source>
        <dbReference type="Pfam" id="PF13354"/>
    </source>
</evidence>
<name>A0A368T2X1_9ACTN</name>
<dbReference type="Gene3D" id="3.40.710.10">
    <property type="entry name" value="DD-peptidase/beta-lactamase superfamily"/>
    <property type="match status" value="1"/>
</dbReference>
<evidence type="ECO:0000313" key="5">
    <source>
        <dbReference type="Proteomes" id="UP000253318"/>
    </source>
</evidence>
<dbReference type="InterPro" id="IPR045155">
    <property type="entry name" value="Beta-lactam_cat"/>
</dbReference>
<dbReference type="OrthoDB" id="3524371at2"/>
<organism evidence="4 5">
    <name type="scientific">Marinitenerispora sediminis</name>
    <dbReference type="NCBI Taxonomy" id="1931232"/>
    <lineage>
        <taxon>Bacteria</taxon>
        <taxon>Bacillati</taxon>
        <taxon>Actinomycetota</taxon>
        <taxon>Actinomycetes</taxon>
        <taxon>Streptosporangiales</taxon>
        <taxon>Nocardiopsidaceae</taxon>
        <taxon>Marinitenerispora</taxon>
    </lineage>
</organism>
<feature type="signal peptide" evidence="2">
    <location>
        <begin position="1"/>
        <end position="43"/>
    </location>
</feature>
<evidence type="ECO:0000256" key="1">
    <source>
        <dbReference type="SAM" id="MobiDB-lite"/>
    </source>
</evidence>
<dbReference type="InterPro" id="IPR012338">
    <property type="entry name" value="Beta-lactam/transpept-like"/>
</dbReference>
<keyword evidence="2" id="KW-0732">Signal</keyword>
<reference evidence="4 5" key="1">
    <citation type="submission" date="2018-04" db="EMBL/GenBank/DDBJ databases">
        <title>Novel actinobacteria from marine sediment.</title>
        <authorList>
            <person name="Ng Z.Y."/>
            <person name="Tan G.Y.A."/>
        </authorList>
    </citation>
    <scope>NUCLEOTIDE SEQUENCE [LARGE SCALE GENOMIC DNA]</scope>
    <source>
        <strain evidence="4 5">TPS81</strain>
    </source>
</reference>
<feature type="domain" description="Beta-lactamase class A catalytic" evidence="3">
    <location>
        <begin position="144"/>
        <end position="282"/>
    </location>
</feature>
<dbReference type="InterPro" id="IPR000871">
    <property type="entry name" value="Beta-lactam_class-A"/>
</dbReference>
<keyword evidence="5" id="KW-1185">Reference proteome</keyword>
<dbReference type="GO" id="GO:0008800">
    <property type="term" value="F:beta-lactamase activity"/>
    <property type="evidence" value="ECO:0007669"/>
    <property type="project" value="InterPro"/>
</dbReference>
<dbReference type="AlphaFoldDB" id="A0A368T2X1"/>
<feature type="region of interest" description="Disordered" evidence="1">
    <location>
        <begin position="307"/>
        <end position="327"/>
    </location>
</feature>
<proteinExistence type="predicted"/>
<dbReference type="EMBL" id="QEIN01000142">
    <property type="protein sequence ID" value="RCV55661.1"/>
    <property type="molecule type" value="Genomic_DNA"/>
</dbReference>